<dbReference type="Pfam" id="PF00535">
    <property type="entry name" value="Glycos_transf_2"/>
    <property type="match status" value="1"/>
</dbReference>
<keyword evidence="1" id="KW-0328">Glycosyltransferase</keyword>
<dbReference type="InterPro" id="IPR001173">
    <property type="entry name" value="Glyco_trans_2-like"/>
</dbReference>
<evidence type="ECO:0000313" key="4">
    <source>
        <dbReference type="EMBL" id="RHA73905.1"/>
    </source>
</evidence>
<dbReference type="EMBL" id="QSFT01000029">
    <property type="protein sequence ID" value="RHA73905.1"/>
    <property type="molecule type" value="Genomic_DNA"/>
</dbReference>
<dbReference type="PANTHER" id="PTHR22916:SF51">
    <property type="entry name" value="GLYCOSYLTRANSFERASE EPSH-RELATED"/>
    <property type="match status" value="1"/>
</dbReference>
<evidence type="ECO:0000256" key="2">
    <source>
        <dbReference type="ARBA" id="ARBA00022679"/>
    </source>
</evidence>
<accession>A0A413SX45</accession>
<evidence type="ECO:0000256" key="1">
    <source>
        <dbReference type="ARBA" id="ARBA00022676"/>
    </source>
</evidence>
<keyword evidence="2 4" id="KW-0808">Transferase</keyword>
<dbReference type="SUPFAM" id="SSF53448">
    <property type="entry name" value="Nucleotide-diphospho-sugar transferases"/>
    <property type="match status" value="1"/>
</dbReference>
<proteinExistence type="predicted"/>
<comment type="caution">
    <text evidence="4">The sequence shown here is derived from an EMBL/GenBank/DDBJ whole genome shotgun (WGS) entry which is preliminary data.</text>
</comment>
<gene>
    <name evidence="4" type="ORF">DW921_11835</name>
</gene>
<name>A0A413SX45_9BACT</name>
<dbReference type="AlphaFoldDB" id="A0A413SX45"/>
<dbReference type="PANTHER" id="PTHR22916">
    <property type="entry name" value="GLYCOSYLTRANSFERASE"/>
    <property type="match status" value="1"/>
</dbReference>
<protein>
    <submittedName>
        <fullName evidence="4">Glycosyltransferase family 2 protein</fullName>
    </submittedName>
</protein>
<organism evidence="4 5">
    <name type="scientific">Phocaeicola coprophilus</name>
    <dbReference type="NCBI Taxonomy" id="387090"/>
    <lineage>
        <taxon>Bacteria</taxon>
        <taxon>Pseudomonadati</taxon>
        <taxon>Bacteroidota</taxon>
        <taxon>Bacteroidia</taxon>
        <taxon>Bacteroidales</taxon>
        <taxon>Bacteroidaceae</taxon>
        <taxon>Phocaeicola</taxon>
    </lineage>
</organism>
<dbReference type="Gene3D" id="3.90.550.10">
    <property type="entry name" value="Spore Coat Polysaccharide Biosynthesis Protein SpsA, Chain A"/>
    <property type="match status" value="1"/>
</dbReference>
<dbReference type="Proteomes" id="UP000283855">
    <property type="component" value="Unassembled WGS sequence"/>
</dbReference>
<dbReference type="InterPro" id="IPR029044">
    <property type="entry name" value="Nucleotide-diphossugar_trans"/>
</dbReference>
<reference evidence="4 5" key="1">
    <citation type="submission" date="2018-08" db="EMBL/GenBank/DDBJ databases">
        <title>A genome reference for cultivated species of the human gut microbiota.</title>
        <authorList>
            <person name="Zou Y."/>
            <person name="Xue W."/>
            <person name="Luo G."/>
        </authorList>
    </citation>
    <scope>NUCLEOTIDE SEQUENCE [LARGE SCALE GENOMIC DNA]</scope>
    <source>
        <strain evidence="4 5">AM42-38</strain>
    </source>
</reference>
<evidence type="ECO:0000313" key="5">
    <source>
        <dbReference type="Proteomes" id="UP000283855"/>
    </source>
</evidence>
<dbReference type="GO" id="GO:0016758">
    <property type="term" value="F:hexosyltransferase activity"/>
    <property type="evidence" value="ECO:0007669"/>
    <property type="project" value="UniProtKB-ARBA"/>
</dbReference>
<dbReference type="CDD" id="cd00761">
    <property type="entry name" value="Glyco_tranf_GTA_type"/>
    <property type="match status" value="1"/>
</dbReference>
<sequence>MNTVVSIIIPIYNVETYLNECVNSVLIQTFKDFEILLIDDGSKDSSGKLCDEIASTDSRIRVYHKPNGGLSSARNYGIDKASGKYIIFLDADDYWVDKYILSLLIEKSESKNLDVVRGELVNVDAKGKQLYTPDLSEESLKLKNQILGSYEMMKFVINGRFFSWLFMFRKSAIGCLRFDENRKFQEDIDFAIKFFSKNYRCGYLPIQFYAYRQRKNSIMSTPRISNLANSFALCDIFHEYAYKVEDKRLTSYYLYNAIMMYYWTLETVASDLYISQYENIEQELSLSSLQKKVYRWVKEASEFHFPVHLYVNPCVGVYFFRIRWWGGRIFRRFKIIR</sequence>
<evidence type="ECO:0000259" key="3">
    <source>
        <dbReference type="Pfam" id="PF00535"/>
    </source>
</evidence>
<feature type="domain" description="Glycosyltransferase 2-like" evidence="3">
    <location>
        <begin position="6"/>
        <end position="141"/>
    </location>
</feature>